<evidence type="ECO:0000256" key="3">
    <source>
        <dbReference type="ARBA" id="ARBA00022473"/>
    </source>
</evidence>
<dbReference type="InterPro" id="IPR039755">
    <property type="entry name" value="TBC1D23"/>
</dbReference>
<dbReference type="GeneID" id="16996384"/>
<dbReference type="GO" id="GO:0099041">
    <property type="term" value="P:vesicle tethering to Golgi"/>
    <property type="evidence" value="ECO:0007669"/>
    <property type="project" value="TreeGrafter"/>
</dbReference>
<evidence type="ECO:0000259" key="6">
    <source>
        <dbReference type="PROSITE" id="PS50086"/>
    </source>
</evidence>
<evidence type="ECO:0000313" key="9">
    <source>
        <dbReference type="Proteomes" id="UP000007014"/>
    </source>
</evidence>
<dbReference type="InterPro" id="IPR035969">
    <property type="entry name" value="Rab-GAP_TBC_sf"/>
</dbReference>
<dbReference type="SUPFAM" id="SSF47923">
    <property type="entry name" value="Ypt/Rab-GAP domain of gyp1p"/>
    <property type="match status" value="2"/>
</dbReference>
<proteinExistence type="predicted"/>
<dbReference type="GO" id="GO:0005802">
    <property type="term" value="C:trans-Golgi network"/>
    <property type="evidence" value="ECO:0007669"/>
    <property type="project" value="TreeGrafter"/>
</dbReference>
<dbReference type="STRING" id="280699.M1VKD9"/>
<dbReference type="Proteomes" id="UP000007014">
    <property type="component" value="Chromosome 17"/>
</dbReference>
<dbReference type="OrthoDB" id="4044at2759"/>
<dbReference type="Gramene" id="CMQ011CT">
    <property type="protein sequence ID" value="CMQ011CT"/>
    <property type="gene ID" value="CMQ011C"/>
</dbReference>
<name>M1VKD9_CYAM1</name>
<reference evidence="8 9" key="2">
    <citation type="journal article" date="2007" name="BMC Biol.">
        <title>A 100%-complete sequence reveals unusually simple genomic features in the hot-spring red alga Cyanidioschyzon merolae.</title>
        <authorList>
            <person name="Nozaki H."/>
            <person name="Takano H."/>
            <person name="Misumi O."/>
            <person name="Terasawa K."/>
            <person name="Matsuzaki M."/>
            <person name="Maruyama S."/>
            <person name="Nishida K."/>
            <person name="Yagisawa F."/>
            <person name="Yoshida Y."/>
            <person name="Fujiwara T."/>
            <person name="Takio S."/>
            <person name="Tamura K."/>
            <person name="Chung S.J."/>
            <person name="Nakamura S."/>
            <person name="Kuroiwa H."/>
            <person name="Tanaka K."/>
            <person name="Sato N."/>
            <person name="Kuroiwa T."/>
        </authorList>
    </citation>
    <scope>NUCLEOTIDE SEQUENCE [LARGE SCALE GENOMIC DNA]</scope>
    <source>
        <strain evidence="8 9">10D</strain>
    </source>
</reference>
<gene>
    <name evidence="8" type="ORF">CYME_CMQ011C</name>
</gene>
<dbReference type="AlphaFoldDB" id="M1VKD9"/>
<dbReference type="Pfam" id="PF00566">
    <property type="entry name" value="RabGAP-TBC"/>
    <property type="match status" value="1"/>
</dbReference>
<dbReference type="InterPro" id="IPR000195">
    <property type="entry name" value="Rab-GAP-TBC_dom"/>
</dbReference>
<feature type="domain" description="Rhodanese" evidence="7">
    <location>
        <begin position="481"/>
        <end position="548"/>
    </location>
</feature>
<dbReference type="PROSITE" id="PS50206">
    <property type="entry name" value="RHODANESE_3"/>
    <property type="match status" value="1"/>
</dbReference>
<accession>M1VKD9</accession>
<dbReference type="PANTHER" id="PTHR13297:SF5">
    <property type="entry name" value="TBC1 DOMAIN FAMILY MEMBER 23"/>
    <property type="match status" value="1"/>
</dbReference>
<dbReference type="PROSITE" id="PS50086">
    <property type="entry name" value="TBC_RABGAP"/>
    <property type="match status" value="1"/>
</dbReference>
<dbReference type="SMART" id="SM00164">
    <property type="entry name" value="TBC"/>
    <property type="match status" value="1"/>
</dbReference>
<dbReference type="EMBL" id="AP006499">
    <property type="protein sequence ID" value="BAM81948.1"/>
    <property type="molecule type" value="Genomic_DNA"/>
</dbReference>
<feature type="region of interest" description="Disordered" evidence="5">
    <location>
        <begin position="152"/>
        <end position="205"/>
    </location>
</feature>
<organism evidence="8 9">
    <name type="scientific">Cyanidioschyzon merolae (strain NIES-3377 / 10D)</name>
    <name type="common">Unicellular red alga</name>
    <dbReference type="NCBI Taxonomy" id="280699"/>
    <lineage>
        <taxon>Eukaryota</taxon>
        <taxon>Rhodophyta</taxon>
        <taxon>Bangiophyceae</taxon>
        <taxon>Cyanidiales</taxon>
        <taxon>Cyanidiaceae</taxon>
        <taxon>Cyanidioschyzon</taxon>
    </lineage>
</organism>
<dbReference type="GO" id="GO:0005829">
    <property type="term" value="C:cytosol"/>
    <property type="evidence" value="ECO:0007669"/>
    <property type="project" value="GOC"/>
</dbReference>
<evidence type="ECO:0000256" key="4">
    <source>
        <dbReference type="ARBA" id="ARBA00023034"/>
    </source>
</evidence>
<dbReference type="RefSeq" id="XP_005537984.1">
    <property type="nucleotide sequence ID" value="XM_005537927.1"/>
</dbReference>
<evidence type="ECO:0000256" key="2">
    <source>
        <dbReference type="ARBA" id="ARBA00014207"/>
    </source>
</evidence>
<evidence type="ECO:0000256" key="5">
    <source>
        <dbReference type="SAM" id="MobiDB-lite"/>
    </source>
</evidence>
<evidence type="ECO:0000256" key="1">
    <source>
        <dbReference type="ARBA" id="ARBA00004601"/>
    </source>
</evidence>
<evidence type="ECO:0000313" key="8">
    <source>
        <dbReference type="EMBL" id="BAM81948.1"/>
    </source>
</evidence>
<reference evidence="8 9" key="1">
    <citation type="journal article" date="2004" name="Nature">
        <title>Genome sequence of the ultrasmall unicellular red alga Cyanidioschyzon merolae 10D.</title>
        <authorList>
            <person name="Matsuzaki M."/>
            <person name="Misumi O."/>
            <person name="Shin-i T."/>
            <person name="Maruyama S."/>
            <person name="Takahara M."/>
            <person name="Miyagishima S."/>
            <person name="Mori T."/>
            <person name="Nishida K."/>
            <person name="Yagisawa F."/>
            <person name="Nishida K."/>
            <person name="Yoshida Y."/>
            <person name="Nishimura Y."/>
            <person name="Nakao S."/>
            <person name="Kobayashi T."/>
            <person name="Momoyama Y."/>
            <person name="Higashiyama T."/>
            <person name="Minoda A."/>
            <person name="Sano M."/>
            <person name="Nomoto H."/>
            <person name="Oishi K."/>
            <person name="Hayashi H."/>
            <person name="Ohta F."/>
            <person name="Nishizaka S."/>
            <person name="Haga S."/>
            <person name="Miura S."/>
            <person name="Morishita T."/>
            <person name="Kabeya Y."/>
            <person name="Terasawa K."/>
            <person name="Suzuki Y."/>
            <person name="Ishii Y."/>
            <person name="Asakawa S."/>
            <person name="Takano H."/>
            <person name="Ohta N."/>
            <person name="Kuroiwa H."/>
            <person name="Tanaka K."/>
            <person name="Shimizu N."/>
            <person name="Sugano S."/>
            <person name="Sato N."/>
            <person name="Nozaki H."/>
            <person name="Ogasawara N."/>
            <person name="Kohara Y."/>
            <person name="Kuroiwa T."/>
        </authorList>
    </citation>
    <scope>NUCLEOTIDE SEQUENCE [LARGE SCALE GENOMIC DNA]</scope>
    <source>
        <strain evidence="8 9">10D</strain>
    </source>
</reference>
<dbReference type="GO" id="GO:0042147">
    <property type="term" value="P:retrograde transport, endosome to Golgi"/>
    <property type="evidence" value="ECO:0007669"/>
    <property type="project" value="InterPro"/>
</dbReference>
<feature type="domain" description="Rab-GAP TBC" evidence="6">
    <location>
        <begin position="52"/>
        <end position="367"/>
    </location>
</feature>
<feature type="compositionally biased region" description="Basic and acidic residues" evidence="5">
    <location>
        <begin position="154"/>
        <end position="168"/>
    </location>
</feature>
<protein>
    <recommendedName>
        <fullName evidence="2">TBC1 domain family member 23</fullName>
    </recommendedName>
</protein>
<evidence type="ECO:0000259" key="7">
    <source>
        <dbReference type="PROSITE" id="PS50206"/>
    </source>
</evidence>
<keyword evidence="3" id="KW-0217">Developmental protein</keyword>
<dbReference type="HOGENOM" id="CLU_343027_0_0_1"/>
<sequence length="826" mass="91535">MTTLDTVLGGQWEPLEKTLSRLETAIQRAASLDWQQVRSELASAVARAGEQSIPDALRLRVWRLALEWPQSHGTALVQPAEDLTHEASAAETPAATLIEAQESIEERFAPSDVNTLSIALLGETAGNGADLIDSPTDAHRFDTLWTDTVVAGESRPKASETPATRKNDAPYAAVDESESTARGASSDTAREAAPGKGPVSAGMPSTLENDVYDVLEQDVLRTRRGTTVFERAAARTLLTQWLCTFCETHGVPYMQGMNEVAAVFVYLHETQHSPVADCTCYALYERFEERFVPLTADLGPDPFRCLKLAFELLTALLWFHDPELAVRLERYQLTPDMFSTSWLVTVFARNLSLDAVLALWDALVLAGDPLLTIFVALVCLESNRQSLLMASEASLPEQLLSIPLQSRQDIEAAWQWARKLESRTPAEALRRSRNVMFGPSPVPAEGTAFREVTIVVAFEPHEVIASLEKPCNDGTRAPLPALLLDCRPSDERQYGYLPEAIPLDLDELRDAVVHGWEPCLDRFREDVFAQRIVQHVLERFGASHDGKIWICLVGSGPPTYFDVDENAFDVLPLKRILEYQGVHYVASLRHGFAACEALAKRGSLALAHYDAAALAQARQAKCARLAGVRPPGPVAPPHVTSRIAPPGSHPEECLDRQVSQTLGMVSLQAIDSTLLGTSALHGWLDGTQLMLAKHTPLDIGSPALLRRLTLYPCLKLQRKSGVFVNRYLGITRCRFFVLAPDRARNTLMYVKSSRHLLLLKRILFRKESRELVIFEFRAPDSQLIDKRITCHLADGLSDCVESIRRRLRQLRLESRLGSRAARDTAT</sequence>
<dbReference type="eggNOG" id="KOG3636">
    <property type="taxonomic scope" value="Eukaryota"/>
</dbReference>
<dbReference type="KEGG" id="cme:CYME_CMQ011C"/>
<dbReference type="PANTHER" id="PTHR13297">
    <property type="entry name" value="TBC1 DOMAIN FAMILY MEMBER 23-RELATED"/>
    <property type="match status" value="1"/>
</dbReference>
<dbReference type="Gene3D" id="1.10.472.80">
    <property type="entry name" value="Ypt/Rab-GAP domain of gyp1p, domain 3"/>
    <property type="match status" value="1"/>
</dbReference>
<dbReference type="InterPro" id="IPR001763">
    <property type="entry name" value="Rhodanese-like_dom"/>
</dbReference>
<keyword evidence="9" id="KW-1185">Reference proteome</keyword>
<comment type="subcellular location">
    <subcellularLocation>
        <location evidence="1">Golgi apparatus</location>
        <location evidence="1">trans-Golgi network</location>
    </subcellularLocation>
</comment>
<keyword evidence="4" id="KW-0333">Golgi apparatus</keyword>